<comment type="function">
    <text evidence="10">Has a role in promoting intracellular calcium ion sequestration via the exchange of calcium ions for hydrogen ions across the vacuolar membrane. Involved also in manganese ion homeostasis via its uptake into the vacuole.</text>
</comment>
<feature type="compositionally biased region" description="Low complexity" evidence="11">
    <location>
        <begin position="1"/>
        <end position="12"/>
    </location>
</feature>
<keyword evidence="14" id="KW-1185">Reference proteome</keyword>
<dbReference type="GO" id="GO:0006874">
    <property type="term" value="P:intracellular calcium ion homeostasis"/>
    <property type="evidence" value="ECO:0007669"/>
    <property type="project" value="TreeGrafter"/>
</dbReference>
<comment type="similarity">
    <text evidence="2 10">Belongs to the Ca(2+):cation antiporter (CaCA) (TC 2.A.19) family.</text>
</comment>
<dbReference type="InterPro" id="IPR004713">
    <property type="entry name" value="CaH_exchang"/>
</dbReference>
<feature type="transmembrane region" description="Helical" evidence="10">
    <location>
        <begin position="187"/>
        <end position="207"/>
    </location>
</feature>
<dbReference type="Pfam" id="PF01699">
    <property type="entry name" value="Na_Ca_ex"/>
    <property type="match status" value="2"/>
</dbReference>
<sequence length="407" mass="43713">MEAVSAASSQSLPSPPSTPSARSLSRRLTSLGEEVLRRALYSPQSISVYQHARRALAFGAYSNLLLIILPLGIVGGLLHWHVLLVFILNFLAVIPLSALLSYSSEKLSDHVGDLLGSLLNATFGNSVELAAGIMAVVRGRADIAQSIMIGSILSDLLLVLGFCMISASWGRNLSPFNAAVADTLSSLMIIATMAIILPTALASTLTAGHSQVTARIVTFSRGTAIILLVMYVCYIYFQMKTHAHLFERADNDHESNTAPLSSQPAPHANIYILILILIASSTGVVVCTYFVFQSMAGAAHTAHVSISFIATILIPIASNSPEGSAVIAASQRGDIDFAISVIVSSILQISLFVIPFLVILGWFAHQQITLRFDSFNTMILFFSVLAVSYMLREGRYTYIHGVMLVGL</sequence>
<dbReference type="Proteomes" id="UP000249363">
    <property type="component" value="Unassembled WGS sequence"/>
</dbReference>
<dbReference type="GO" id="GO:0012505">
    <property type="term" value="C:endomembrane system"/>
    <property type="evidence" value="ECO:0007669"/>
    <property type="project" value="UniProtKB-SubCell"/>
</dbReference>
<protein>
    <recommendedName>
        <fullName evidence="10">Vacuolar calcium ion transporter</fullName>
    </recommendedName>
</protein>
<evidence type="ECO:0000256" key="4">
    <source>
        <dbReference type="ARBA" id="ARBA00022568"/>
    </source>
</evidence>
<comment type="subcellular location">
    <subcellularLocation>
        <location evidence="1">Endomembrane system</location>
        <topology evidence="1">Multi-pass membrane protein</topology>
    </subcellularLocation>
    <subcellularLocation>
        <location evidence="10">Vacuole membrane</location>
    </subcellularLocation>
</comment>
<feature type="domain" description="Sodium/calcium exchanger membrane region" evidence="12">
    <location>
        <begin position="273"/>
        <end position="407"/>
    </location>
</feature>
<dbReference type="NCBIfam" id="TIGR00378">
    <property type="entry name" value="cax"/>
    <property type="match status" value="1"/>
</dbReference>
<dbReference type="EMBL" id="MIKG01000009">
    <property type="protein sequence ID" value="RAO69217.1"/>
    <property type="molecule type" value="Genomic_DNA"/>
</dbReference>
<evidence type="ECO:0000256" key="3">
    <source>
        <dbReference type="ARBA" id="ARBA00022448"/>
    </source>
</evidence>
<proteinExistence type="inferred from homology"/>
<feature type="transmembrane region" description="Helical" evidence="10">
    <location>
        <begin position="337"/>
        <end position="363"/>
    </location>
</feature>
<evidence type="ECO:0000313" key="13">
    <source>
        <dbReference type="EMBL" id="RAO69217.1"/>
    </source>
</evidence>
<dbReference type="InterPro" id="IPR004798">
    <property type="entry name" value="CAX-like"/>
</dbReference>
<keyword evidence="8 10" id="KW-0406">Ion transport</keyword>
<gene>
    <name evidence="13" type="ORF">BHQ10_005229</name>
</gene>
<dbReference type="PANTHER" id="PTHR31503">
    <property type="entry name" value="VACUOLAR CALCIUM ION TRANSPORTER"/>
    <property type="match status" value="1"/>
</dbReference>
<evidence type="ECO:0000256" key="1">
    <source>
        <dbReference type="ARBA" id="ARBA00004127"/>
    </source>
</evidence>
<accession>A0A364L079</accession>
<feature type="transmembrane region" description="Helical" evidence="10">
    <location>
        <begin position="80"/>
        <end position="100"/>
    </location>
</feature>
<feature type="transmembrane region" description="Helical" evidence="10">
    <location>
        <begin position="219"/>
        <end position="237"/>
    </location>
</feature>
<dbReference type="InterPro" id="IPR044880">
    <property type="entry name" value="NCX_ion-bd_dom_sf"/>
</dbReference>
<keyword evidence="10" id="KW-0050">Antiport</keyword>
<keyword evidence="3 10" id="KW-0813">Transport</keyword>
<feature type="transmembrane region" description="Helical" evidence="10">
    <location>
        <begin position="270"/>
        <end position="292"/>
    </location>
</feature>
<feature type="transmembrane region" description="Helical" evidence="10">
    <location>
        <begin position="147"/>
        <end position="167"/>
    </location>
</feature>
<dbReference type="PANTHER" id="PTHR31503:SF22">
    <property type="entry name" value="VACUOLAR CALCIUM ION TRANSPORTER"/>
    <property type="match status" value="1"/>
</dbReference>
<evidence type="ECO:0000256" key="2">
    <source>
        <dbReference type="ARBA" id="ARBA00008170"/>
    </source>
</evidence>
<evidence type="ECO:0000256" key="8">
    <source>
        <dbReference type="ARBA" id="ARBA00023065"/>
    </source>
</evidence>
<evidence type="ECO:0000256" key="10">
    <source>
        <dbReference type="RuleBase" id="RU365028"/>
    </source>
</evidence>
<dbReference type="GO" id="GO:0000329">
    <property type="term" value="C:fungal-type vacuole membrane"/>
    <property type="evidence" value="ECO:0007669"/>
    <property type="project" value="TreeGrafter"/>
</dbReference>
<feature type="transmembrane region" description="Helical" evidence="10">
    <location>
        <begin position="375"/>
        <end position="391"/>
    </location>
</feature>
<comment type="caution">
    <text evidence="13">The sequence shown here is derived from an EMBL/GenBank/DDBJ whole genome shotgun (WGS) entry which is preliminary data.</text>
</comment>
<dbReference type="AlphaFoldDB" id="A0A364L079"/>
<feature type="domain" description="Sodium/calcium exchanger membrane region" evidence="12">
    <location>
        <begin position="82"/>
        <end position="239"/>
    </location>
</feature>
<keyword evidence="6 10" id="KW-0106">Calcium</keyword>
<evidence type="ECO:0000256" key="6">
    <source>
        <dbReference type="ARBA" id="ARBA00022837"/>
    </source>
</evidence>
<evidence type="ECO:0000256" key="11">
    <source>
        <dbReference type="SAM" id="MobiDB-lite"/>
    </source>
</evidence>
<dbReference type="InterPro" id="IPR004837">
    <property type="entry name" value="NaCa_Exmemb"/>
</dbReference>
<evidence type="ECO:0000313" key="14">
    <source>
        <dbReference type="Proteomes" id="UP000249363"/>
    </source>
</evidence>
<dbReference type="GeneID" id="63794445"/>
<keyword evidence="10" id="KW-0926">Vacuole</keyword>
<dbReference type="Gene3D" id="1.20.1420.30">
    <property type="entry name" value="NCX, central ion-binding region"/>
    <property type="match status" value="2"/>
</dbReference>
<feature type="transmembrane region" description="Helical" evidence="10">
    <location>
        <begin position="55"/>
        <end position="74"/>
    </location>
</feature>
<reference evidence="13 14" key="1">
    <citation type="journal article" date="2017" name="Biotechnol. Biofuels">
        <title>Differential beta-glucosidase expression as a function of carbon source availability in Talaromyces amestolkiae: a genomic and proteomic approach.</title>
        <authorList>
            <person name="de Eugenio L.I."/>
            <person name="Mendez-Liter J.A."/>
            <person name="Nieto-Dominguez M."/>
            <person name="Alonso L."/>
            <person name="Gil-Munoz J."/>
            <person name="Barriuso J."/>
            <person name="Prieto A."/>
            <person name="Martinez M.J."/>
        </authorList>
    </citation>
    <scope>NUCLEOTIDE SEQUENCE [LARGE SCALE GENOMIC DNA]</scope>
    <source>
        <strain evidence="13 14">CIB</strain>
    </source>
</reference>
<evidence type="ECO:0000256" key="7">
    <source>
        <dbReference type="ARBA" id="ARBA00022989"/>
    </source>
</evidence>
<keyword evidence="7 10" id="KW-1133">Transmembrane helix</keyword>
<evidence type="ECO:0000259" key="12">
    <source>
        <dbReference type="Pfam" id="PF01699"/>
    </source>
</evidence>
<evidence type="ECO:0000256" key="5">
    <source>
        <dbReference type="ARBA" id="ARBA00022692"/>
    </source>
</evidence>
<comment type="caution">
    <text evidence="10">Lacks conserved residue(s) required for the propagation of feature annotation.</text>
</comment>
<feature type="region of interest" description="Disordered" evidence="11">
    <location>
        <begin position="1"/>
        <end position="24"/>
    </location>
</feature>
<organism evidence="13 14">
    <name type="scientific">Talaromyces amestolkiae</name>
    <dbReference type="NCBI Taxonomy" id="1196081"/>
    <lineage>
        <taxon>Eukaryota</taxon>
        <taxon>Fungi</taxon>
        <taxon>Dikarya</taxon>
        <taxon>Ascomycota</taxon>
        <taxon>Pezizomycotina</taxon>
        <taxon>Eurotiomycetes</taxon>
        <taxon>Eurotiomycetidae</taxon>
        <taxon>Eurotiales</taxon>
        <taxon>Trichocomaceae</taxon>
        <taxon>Talaromyces</taxon>
        <taxon>Talaromyces sect. Talaromyces</taxon>
    </lineage>
</organism>
<keyword evidence="9 10" id="KW-0472">Membrane</keyword>
<name>A0A364L079_TALAM</name>
<keyword evidence="5 10" id="KW-0812">Transmembrane</keyword>
<keyword evidence="4 10" id="KW-0109">Calcium transport</keyword>
<dbReference type="GO" id="GO:0015369">
    <property type="term" value="F:calcium:proton antiporter activity"/>
    <property type="evidence" value="ECO:0007669"/>
    <property type="project" value="UniProtKB-UniRule"/>
</dbReference>
<evidence type="ECO:0000256" key="9">
    <source>
        <dbReference type="ARBA" id="ARBA00023136"/>
    </source>
</evidence>
<dbReference type="STRING" id="1196081.A0A364L079"/>
<dbReference type="OrthoDB" id="1699231at2759"/>
<dbReference type="RefSeq" id="XP_040733733.1">
    <property type="nucleotide sequence ID" value="XM_040877682.1"/>
</dbReference>